<name>A0ABQ4EXM1_9ACTN</name>
<evidence type="ECO:0000259" key="1">
    <source>
        <dbReference type="Pfam" id="PF21806"/>
    </source>
</evidence>
<dbReference type="RefSeq" id="WP_203860755.1">
    <property type="nucleotide sequence ID" value="NZ_BAAAZQ010000012.1"/>
</dbReference>
<dbReference type="InterPro" id="IPR049244">
    <property type="entry name" value="DUF6879"/>
</dbReference>
<reference evidence="2 3" key="1">
    <citation type="submission" date="2021-01" db="EMBL/GenBank/DDBJ databases">
        <title>Whole genome shotgun sequence of Plantactinospora mayteni NBRC 109088.</title>
        <authorList>
            <person name="Komaki H."/>
            <person name="Tamura T."/>
        </authorList>
    </citation>
    <scope>NUCLEOTIDE SEQUENCE [LARGE SCALE GENOMIC DNA]</scope>
    <source>
        <strain evidence="2 3">NBRC 109088</strain>
    </source>
</reference>
<comment type="caution">
    <text evidence="2">The sequence shown here is derived from an EMBL/GenBank/DDBJ whole genome shotgun (WGS) entry which is preliminary data.</text>
</comment>
<evidence type="ECO:0000313" key="2">
    <source>
        <dbReference type="EMBL" id="GIG99390.1"/>
    </source>
</evidence>
<keyword evidence="3" id="KW-1185">Reference proteome</keyword>
<sequence>MPTLLTDVDFAEHLRTFTRTACRLELQPVYLEPEEEATVAKFVDGQPEPPTEVPGLRSWFEQIAELTVAGKHVERVRVHEDLPTDYQRWERWAGRWNTAAGETIRYMTRSQAHAIGLLPAAGDVDWWLLDSELLIMMMFDGDGHRTRNELVADPLIVAQAQVWWDLAVRRSTPDPDPSAAA</sequence>
<protein>
    <recommendedName>
        <fullName evidence="1">DUF6879 domain-containing protein</fullName>
    </recommendedName>
</protein>
<accession>A0ABQ4EXM1</accession>
<dbReference type="Proteomes" id="UP000621500">
    <property type="component" value="Unassembled WGS sequence"/>
</dbReference>
<feature type="domain" description="DUF6879" evidence="1">
    <location>
        <begin position="9"/>
        <end position="173"/>
    </location>
</feature>
<proteinExistence type="predicted"/>
<organism evidence="2 3">
    <name type="scientific">Plantactinospora mayteni</name>
    <dbReference type="NCBI Taxonomy" id="566021"/>
    <lineage>
        <taxon>Bacteria</taxon>
        <taxon>Bacillati</taxon>
        <taxon>Actinomycetota</taxon>
        <taxon>Actinomycetes</taxon>
        <taxon>Micromonosporales</taxon>
        <taxon>Micromonosporaceae</taxon>
        <taxon>Plantactinospora</taxon>
    </lineage>
</organism>
<dbReference type="EMBL" id="BONX01000044">
    <property type="protein sequence ID" value="GIG99390.1"/>
    <property type="molecule type" value="Genomic_DNA"/>
</dbReference>
<dbReference type="Pfam" id="PF21806">
    <property type="entry name" value="DUF6879"/>
    <property type="match status" value="1"/>
</dbReference>
<evidence type="ECO:0000313" key="3">
    <source>
        <dbReference type="Proteomes" id="UP000621500"/>
    </source>
</evidence>
<gene>
    <name evidence="2" type="ORF">Pma05_59630</name>
</gene>